<comment type="similarity">
    <text evidence="1 6">Belongs to the protein prenyltransferase subunit alpha family.</text>
</comment>
<dbReference type="EC" id="2.5.1.60" evidence="6"/>
<dbReference type="InterPro" id="IPR032675">
    <property type="entry name" value="LRR_dom_sf"/>
</dbReference>
<dbReference type="GO" id="GO:0005968">
    <property type="term" value="C:Rab-protein geranylgeranyltransferase complex"/>
    <property type="evidence" value="ECO:0007669"/>
    <property type="project" value="TreeGrafter"/>
</dbReference>
<dbReference type="Proteomes" id="UP000604046">
    <property type="component" value="Unassembled WGS sequence"/>
</dbReference>
<dbReference type="EMBL" id="CAJNDS010002129">
    <property type="protein sequence ID" value="CAE7343055.1"/>
    <property type="molecule type" value="Genomic_DNA"/>
</dbReference>
<dbReference type="InterPro" id="IPR002088">
    <property type="entry name" value="Prenyl_trans_a"/>
</dbReference>
<feature type="region of interest" description="Disordered" evidence="7">
    <location>
        <begin position="1"/>
        <end position="23"/>
    </location>
</feature>
<comment type="function">
    <text evidence="6">Catalyzes the transfer of a geranyl-geranyl moiety from geranyl-geranyl pyrophosphate to cysteines occuring in specific C-terminal amino acid sequences.</text>
</comment>
<evidence type="ECO:0000256" key="3">
    <source>
        <dbReference type="ARBA" id="ARBA00022679"/>
    </source>
</evidence>
<dbReference type="PANTHER" id="PTHR11129:SF2">
    <property type="entry name" value="GERANYLGERANYL TRANSFERASE TYPE-2 SUBUNIT ALPHA"/>
    <property type="match status" value="1"/>
</dbReference>
<dbReference type="AlphaFoldDB" id="A0A812PQP1"/>
<evidence type="ECO:0000313" key="9">
    <source>
        <dbReference type="Proteomes" id="UP000604046"/>
    </source>
</evidence>
<proteinExistence type="inferred from homology"/>
<dbReference type="PROSITE" id="PS51147">
    <property type="entry name" value="PFTA"/>
    <property type="match status" value="3"/>
</dbReference>
<protein>
    <recommendedName>
        <fullName evidence="6">Geranylgeranyl transferase type-2 subunit alpha</fullName>
        <ecNumber evidence="6">2.5.1.60</ecNumber>
    </recommendedName>
    <alternativeName>
        <fullName evidence="6">Geranylgeranyl transferase type II subunit alpha</fullName>
    </alternativeName>
</protein>
<keyword evidence="2 6" id="KW-0637">Prenyltransferase</keyword>
<reference evidence="8" key="1">
    <citation type="submission" date="2021-02" db="EMBL/GenBank/DDBJ databases">
        <authorList>
            <person name="Dougan E. K."/>
            <person name="Rhodes N."/>
            <person name="Thang M."/>
            <person name="Chan C."/>
        </authorList>
    </citation>
    <scope>NUCLEOTIDE SEQUENCE</scope>
</reference>
<dbReference type="SUPFAM" id="SSF52058">
    <property type="entry name" value="L domain-like"/>
    <property type="match status" value="1"/>
</dbReference>
<dbReference type="OrthoDB" id="1658at2759"/>
<evidence type="ECO:0000313" key="8">
    <source>
        <dbReference type="EMBL" id="CAE7343055.1"/>
    </source>
</evidence>
<dbReference type="GO" id="GO:0004663">
    <property type="term" value="F:Rab geranylgeranyltransferase activity"/>
    <property type="evidence" value="ECO:0007669"/>
    <property type="project" value="UniProtKB-UniRule"/>
</dbReference>
<dbReference type="GO" id="GO:0097354">
    <property type="term" value="P:prenylation"/>
    <property type="evidence" value="ECO:0007669"/>
    <property type="project" value="UniProtKB-UniRule"/>
</dbReference>
<accession>A0A812PQP1</accession>
<comment type="caution">
    <text evidence="8">The sequence shown here is derived from an EMBL/GenBank/DDBJ whole genome shotgun (WGS) entry which is preliminary data.</text>
</comment>
<evidence type="ECO:0000256" key="1">
    <source>
        <dbReference type="ARBA" id="ARBA00006734"/>
    </source>
</evidence>
<keyword evidence="3 6" id="KW-0808">Transferase</keyword>
<keyword evidence="4" id="KW-0677">Repeat</keyword>
<name>A0A812PQP1_9DINO</name>
<comment type="catalytic activity">
    <reaction evidence="5 6">
        <text>geranylgeranyl diphosphate + L-cysteinyl-[protein] = S-geranylgeranyl-L-cysteinyl-[protein] + diphosphate</text>
        <dbReference type="Rhea" id="RHEA:21240"/>
        <dbReference type="Rhea" id="RHEA-COMP:10131"/>
        <dbReference type="Rhea" id="RHEA-COMP:11537"/>
        <dbReference type="ChEBI" id="CHEBI:29950"/>
        <dbReference type="ChEBI" id="CHEBI:33019"/>
        <dbReference type="ChEBI" id="CHEBI:57533"/>
        <dbReference type="ChEBI" id="CHEBI:86021"/>
        <dbReference type="EC" id="2.5.1.60"/>
    </reaction>
</comment>
<dbReference type="Gene3D" id="1.25.40.120">
    <property type="entry name" value="Protein prenylyltransferase"/>
    <property type="match status" value="2"/>
</dbReference>
<sequence length="624" mass="70459">MHGRVKKDVVEPSPEEKEKQREQVRTARGLFGKLLELRQNKVYNEQALDMTSKALQFHPEFPTLWGYRRELLTSGKISKPLRELLEVEMKLLEKALRKSQKVYSIWFHRKWVIEHLFPELGSDPESVKQLLDTELDLCGKLLEVDERNFHCWNHRMHVMGLIRTWQKDQAEPMDLGSIDLKLSTDLINRNFSNYSAWHLRTLLQQRAGTEEPQMEIDIHQELEWVQEGIFTEPNDQSVWLYHNWLTTLARGTDTPRITHCVRMDGSIFVFFSKPVCASRASISEAGQKEGVEGLLEPIIPSRSAVQRTRPSARRQRLCGLGWQFRTERMPCSEEVRIKVAIEVFGSLPDGKASPVSSMEVSFCGPLIDLSVSSRLVLEAFLGQKLEEQRREVFQTELDRINELLEIEPDCRWAFLAQARLQEGLASGCASEQQDSVQVALAESAARASTLDPLRKNFYSDAGAAARARQKVQAWLAGPDAYGSTLDLGSLSMRHLIPGIATFAFGVRVLNLDGNQLSEFGAVLGLISLEDVSLSKNQIRGDAAEIFVLPKLRRANLSWNHLGLRGLNAQPPKMLQYVDLSGIEGTKSLDAQVVVGLLLAGSTEADCQHWTAEVVPGQLCICRRQ</sequence>
<evidence type="ECO:0000256" key="2">
    <source>
        <dbReference type="ARBA" id="ARBA00022602"/>
    </source>
</evidence>
<dbReference type="PANTHER" id="PTHR11129">
    <property type="entry name" value="PROTEIN FARNESYLTRANSFERASE ALPHA SUBUNIT/RAB GERANYLGERANYL TRANSFERASE ALPHA SUBUNIT"/>
    <property type="match status" value="1"/>
</dbReference>
<dbReference type="Pfam" id="PF01239">
    <property type="entry name" value="PPTA"/>
    <property type="match status" value="4"/>
</dbReference>
<evidence type="ECO:0000256" key="6">
    <source>
        <dbReference type="RuleBase" id="RU367120"/>
    </source>
</evidence>
<dbReference type="Gene3D" id="3.80.10.10">
    <property type="entry name" value="Ribonuclease Inhibitor"/>
    <property type="match status" value="1"/>
</dbReference>
<gene>
    <name evidence="8" type="primary">RABGGTA</name>
    <name evidence="8" type="ORF">SNAT2548_LOCUS17972</name>
</gene>
<evidence type="ECO:0000256" key="5">
    <source>
        <dbReference type="ARBA" id="ARBA00047658"/>
    </source>
</evidence>
<evidence type="ECO:0000256" key="4">
    <source>
        <dbReference type="ARBA" id="ARBA00022737"/>
    </source>
</evidence>
<evidence type="ECO:0000256" key="7">
    <source>
        <dbReference type="SAM" id="MobiDB-lite"/>
    </source>
</evidence>
<organism evidence="8 9">
    <name type="scientific">Symbiodinium natans</name>
    <dbReference type="NCBI Taxonomy" id="878477"/>
    <lineage>
        <taxon>Eukaryota</taxon>
        <taxon>Sar</taxon>
        <taxon>Alveolata</taxon>
        <taxon>Dinophyceae</taxon>
        <taxon>Suessiales</taxon>
        <taxon>Symbiodiniaceae</taxon>
        <taxon>Symbiodinium</taxon>
    </lineage>
</organism>
<keyword evidence="9" id="KW-1185">Reference proteome</keyword>
<dbReference type="SUPFAM" id="SSF48439">
    <property type="entry name" value="Protein prenylyltransferase"/>
    <property type="match status" value="1"/>
</dbReference>